<dbReference type="InterPro" id="IPR001611">
    <property type="entry name" value="Leu-rich_rpt"/>
</dbReference>
<feature type="transmembrane region" description="Helical" evidence="3">
    <location>
        <begin position="334"/>
        <end position="356"/>
    </location>
</feature>
<evidence type="ECO:0000256" key="3">
    <source>
        <dbReference type="SAM" id="Phobius"/>
    </source>
</evidence>
<dbReference type="OrthoDB" id="676979at2759"/>
<keyword evidence="3" id="KW-1133">Transmembrane helix</keyword>
<evidence type="ECO:0000256" key="1">
    <source>
        <dbReference type="ARBA" id="ARBA00004196"/>
    </source>
</evidence>
<dbReference type="OMA" id="IPWRTIF"/>
<evidence type="ECO:0000256" key="2">
    <source>
        <dbReference type="SAM" id="MobiDB-lite"/>
    </source>
</evidence>
<dbReference type="Proteomes" id="UP000655225">
    <property type="component" value="Unassembled WGS sequence"/>
</dbReference>
<keyword evidence="3" id="KW-0812">Transmembrane</keyword>
<feature type="compositionally biased region" description="Basic and acidic residues" evidence="2">
    <location>
        <begin position="9"/>
        <end position="23"/>
    </location>
</feature>
<evidence type="ECO:0000313" key="4">
    <source>
        <dbReference type="EMBL" id="KAF8394251.1"/>
    </source>
</evidence>
<dbReference type="InterPro" id="IPR051848">
    <property type="entry name" value="PGIP"/>
</dbReference>
<sequence>MIDRYYRLHDIPPKRSATKHDSHAMAATVQQSHDPLTPTDLASPAPPLSQEQYQQLLRLLAVGANPPLANLAELSFGYVSYYSSNTSCSSNSTLSPLLLSFTRLRKLFFYKCFTQTEVSFPENLSKLGSTLEELVFIVNSTLVGTLSGKIGNLTSLRRLVMIGTRVFGKIPDEIRGLFELEEITITRNRFKGEVSLGIGKLKKVKVLDLSYNGFEGNLLESIGEITKLLKLDLGSNRFNGKIPETLQELQRLEFLDLSYNRFANFGILPFLGKMSSLKEVYLSGNPLGGQIPEILEKLGGFNNNKLEGNVPVELGLLECVNEMNMDNNQLSGRLAFSAKIGGNLILGITLTFVLMLS</sequence>
<dbReference type="Pfam" id="PF00560">
    <property type="entry name" value="LRR_1"/>
    <property type="match status" value="1"/>
</dbReference>
<comment type="caution">
    <text evidence="4">The sequence shown here is derived from an EMBL/GenBank/DDBJ whole genome shotgun (WGS) entry which is preliminary data.</text>
</comment>
<protein>
    <submittedName>
        <fullName evidence="4">Uncharacterized protein</fullName>
    </submittedName>
</protein>
<dbReference type="PROSITE" id="PS51450">
    <property type="entry name" value="LRR"/>
    <property type="match status" value="1"/>
</dbReference>
<proteinExistence type="predicted"/>
<dbReference type="AlphaFoldDB" id="A0A834YZ15"/>
<dbReference type="Pfam" id="PF13855">
    <property type="entry name" value="LRR_8"/>
    <property type="match status" value="1"/>
</dbReference>
<accession>A0A834YZ15</accession>
<keyword evidence="3" id="KW-0472">Membrane</keyword>
<organism evidence="4 5">
    <name type="scientific">Tetracentron sinense</name>
    <name type="common">Spur-leaf</name>
    <dbReference type="NCBI Taxonomy" id="13715"/>
    <lineage>
        <taxon>Eukaryota</taxon>
        <taxon>Viridiplantae</taxon>
        <taxon>Streptophyta</taxon>
        <taxon>Embryophyta</taxon>
        <taxon>Tracheophyta</taxon>
        <taxon>Spermatophyta</taxon>
        <taxon>Magnoliopsida</taxon>
        <taxon>Trochodendrales</taxon>
        <taxon>Trochodendraceae</taxon>
        <taxon>Tetracentron</taxon>
    </lineage>
</organism>
<keyword evidence="5" id="KW-1185">Reference proteome</keyword>
<gene>
    <name evidence="4" type="ORF">HHK36_020458</name>
</gene>
<dbReference type="PANTHER" id="PTHR48059:SF36">
    <property type="entry name" value="LEUCINE-RICH REPEAT DOMAIN, L DOMAIN-CONTAINING PROTEIN-RELATED"/>
    <property type="match status" value="1"/>
</dbReference>
<comment type="subcellular location">
    <subcellularLocation>
        <location evidence="1">Cell envelope</location>
    </subcellularLocation>
</comment>
<dbReference type="EMBL" id="JABCRI010000014">
    <property type="protein sequence ID" value="KAF8394251.1"/>
    <property type="molecule type" value="Genomic_DNA"/>
</dbReference>
<name>A0A834YZ15_TETSI</name>
<feature type="region of interest" description="Disordered" evidence="2">
    <location>
        <begin position="9"/>
        <end position="47"/>
    </location>
</feature>
<dbReference type="InterPro" id="IPR032675">
    <property type="entry name" value="LRR_dom_sf"/>
</dbReference>
<dbReference type="SUPFAM" id="SSF52058">
    <property type="entry name" value="L domain-like"/>
    <property type="match status" value="1"/>
</dbReference>
<evidence type="ECO:0000313" key="5">
    <source>
        <dbReference type="Proteomes" id="UP000655225"/>
    </source>
</evidence>
<reference evidence="4 5" key="1">
    <citation type="submission" date="2020-04" db="EMBL/GenBank/DDBJ databases">
        <title>Plant Genome Project.</title>
        <authorList>
            <person name="Zhang R.-G."/>
        </authorList>
    </citation>
    <scope>NUCLEOTIDE SEQUENCE [LARGE SCALE GENOMIC DNA]</scope>
    <source>
        <strain evidence="4">YNK0</strain>
        <tissue evidence="4">Leaf</tissue>
    </source>
</reference>
<dbReference type="PANTHER" id="PTHR48059">
    <property type="entry name" value="POLYGALACTURONASE INHIBITOR 1"/>
    <property type="match status" value="1"/>
</dbReference>
<dbReference type="Gene3D" id="3.80.10.10">
    <property type="entry name" value="Ribonuclease Inhibitor"/>
    <property type="match status" value="1"/>
</dbReference>